<dbReference type="GO" id="GO:0006979">
    <property type="term" value="P:response to oxidative stress"/>
    <property type="evidence" value="ECO:0007669"/>
    <property type="project" value="TreeGrafter"/>
</dbReference>
<dbReference type="SUPFAM" id="SSF53323">
    <property type="entry name" value="Pyruvate-ferredoxin oxidoreductase, PFOR, domain III"/>
    <property type="match status" value="1"/>
</dbReference>
<dbReference type="FunFam" id="3.40.50.970:FF:000022">
    <property type="entry name" value="2-oxoglutarate ferredoxin oxidoreductase alpha subunit"/>
    <property type="match status" value="1"/>
</dbReference>
<dbReference type="InterPro" id="IPR022367">
    <property type="entry name" value="2-oxoacid/accept_OxRdtase_asu"/>
</dbReference>
<protein>
    <submittedName>
        <fullName evidence="4">Pyruvate flavodoxin/ferredoxin oxidoreductase-like</fullName>
    </submittedName>
</protein>
<dbReference type="Gene3D" id="3.40.920.10">
    <property type="entry name" value="Pyruvate-ferredoxin oxidoreductase, PFOR, domain III"/>
    <property type="match status" value="1"/>
</dbReference>
<dbReference type="PANTHER" id="PTHR32154:SF29">
    <property type="entry name" value="BLR6743 PROTEIN"/>
    <property type="match status" value="1"/>
</dbReference>
<reference evidence="4" key="1">
    <citation type="submission" date="2009-10" db="EMBL/GenBank/DDBJ databases">
        <title>Diversity of trophic interactions inside an arsenic-rich microbial ecosystem.</title>
        <authorList>
            <person name="Bertin P.N."/>
            <person name="Heinrich-Salmeron A."/>
            <person name="Pelletier E."/>
            <person name="Goulhen-Chollet F."/>
            <person name="Arsene-Ploetze F."/>
            <person name="Gallien S."/>
            <person name="Calteau A."/>
            <person name="Vallenet D."/>
            <person name="Casiot C."/>
            <person name="Chane-Woon-Ming B."/>
            <person name="Giloteaux L."/>
            <person name="Barakat M."/>
            <person name="Bonnefoy V."/>
            <person name="Bruneel O."/>
            <person name="Chandler M."/>
            <person name="Cleiss J."/>
            <person name="Duran R."/>
            <person name="Elbaz-Poulichet F."/>
            <person name="Fonknechten N."/>
            <person name="Lauga B."/>
            <person name="Mornico D."/>
            <person name="Ortet P."/>
            <person name="Schaeffer C."/>
            <person name="Siguier P."/>
            <person name="Alexander Thil Smith A."/>
            <person name="Van Dorsselaer A."/>
            <person name="Weissenbach J."/>
            <person name="Medigue C."/>
            <person name="Le Paslier D."/>
        </authorList>
    </citation>
    <scope>NUCLEOTIDE SEQUENCE</scope>
</reference>
<feature type="domain" description="Pyruvate flavodoxin/ferredoxin oxidoreductase pyrimidine binding" evidence="3">
    <location>
        <begin position="221"/>
        <end position="383"/>
    </location>
</feature>
<dbReference type="InterPro" id="IPR019752">
    <property type="entry name" value="Pyrv/ketoisovalerate_OxRed_cat"/>
</dbReference>
<comment type="caution">
    <text evidence="4">The sequence shown here is derived from an EMBL/GenBank/DDBJ whole genome shotgun (WGS) entry which is preliminary data.</text>
</comment>
<dbReference type="InterPro" id="IPR050722">
    <property type="entry name" value="Pyruvate:ferred/Flavod_OxRd"/>
</dbReference>
<organism evidence="4">
    <name type="scientific">mine drainage metagenome</name>
    <dbReference type="NCBI Taxonomy" id="410659"/>
    <lineage>
        <taxon>unclassified sequences</taxon>
        <taxon>metagenomes</taxon>
        <taxon>ecological metagenomes</taxon>
    </lineage>
</organism>
<dbReference type="SUPFAM" id="SSF52518">
    <property type="entry name" value="Thiamin diphosphate-binding fold (THDP-binding)"/>
    <property type="match status" value="1"/>
</dbReference>
<accession>E6PEG9</accession>
<dbReference type="Gene3D" id="3.40.50.970">
    <property type="match status" value="1"/>
</dbReference>
<name>E6PEG9_9ZZZZ</name>
<dbReference type="NCBIfam" id="TIGR03710">
    <property type="entry name" value="OAFO_sf"/>
    <property type="match status" value="1"/>
</dbReference>
<dbReference type="AlphaFoldDB" id="E6PEG9"/>
<evidence type="ECO:0000259" key="2">
    <source>
        <dbReference type="Pfam" id="PF01558"/>
    </source>
</evidence>
<proteinExistence type="predicted"/>
<dbReference type="EMBL" id="CABL01000005">
    <property type="protein sequence ID" value="CBH74854.1"/>
    <property type="molecule type" value="Genomic_DNA"/>
</dbReference>
<sequence length="608" mass="66091">MGNKAVNDFTIRVATVNGSGSQSSNLVLTNAIFRLGVPVAPKNVFPSNIEGLPTWYDIRATARGYRCRTRTIDLLVALNTATWTQDVASVRSGGAIVHESTYPVAGLTLREDIAYYAVPFTELAKAHVKDGAMRKYLTNMIYVGVLAELLRIPEATMEAALGAQFKSKPKAAAANLEAVRVGSAYAREHLASLENIAIEPMTGATDEMFFIDGNRAAALGCVMGGCTVSAWYPITPASSLCESFIALCEKYRVDAVTGERKYAIVQAEDELAAIGMIIGAGWAGARAMTATSGPGISLMAEYVGYASFAEIPAVIFDVQRVGPSTGLPTRTMQGDLSFTYTLGHGDTKHPVLLPGTVEEIYEDGMAALDLAERMQCPVFVLSDLDLGMNSWLTKPFAFPEKPFDRGKILRAEDLSAHPDWGRYRDVDGDGIPYRTLPGTEHPAAGYFTRGTGHDEEAKYSENPVVWLRNLDRLARKHDTARTLVPQPQCDEAGNAIGILAYGSTHHAVVEARDLLREAGLETDYIRVRALPLAAEVAAFIDRHETVYVVEQNRDGQLFGILRNELRPEQIARLRSIRHYNGVSIDASAIVDPLLESRRELAHAGGARS</sequence>
<dbReference type="GO" id="GO:0016903">
    <property type="term" value="F:oxidoreductase activity, acting on the aldehyde or oxo group of donors"/>
    <property type="evidence" value="ECO:0007669"/>
    <property type="project" value="InterPro"/>
</dbReference>
<feature type="domain" description="Pyruvate/ketoisovalerate oxidoreductase catalytic" evidence="2">
    <location>
        <begin position="18"/>
        <end position="182"/>
    </location>
</feature>
<dbReference type="InterPro" id="IPR009014">
    <property type="entry name" value="Transketo_C/PFOR_II"/>
</dbReference>
<dbReference type="Gene3D" id="3.40.50.920">
    <property type="match status" value="1"/>
</dbReference>
<gene>
    <name evidence="4" type="ORF">CARN1_0029</name>
</gene>
<evidence type="ECO:0000259" key="3">
    <source>
        <dbReference type="Pfam" id="PF01855"/>
    </source>
</evidence>
<dbReference type="PANTHER" id="PTHR32154">
    <property type="entry name" value="PYRUVATE-FLAVODOXIN OXIDOREDUCTASE-RELATED"/>
    <property type="match status" value="1"/>
</dbReference>
<dbReference type="InterPro" id="IPR029061">
    <property type="entry name" value="THDP-binding"/>
</dbReference>
<dbReference type="Pfam" id="PF01558">
    <property type="entry name" value="POR"/>
    <property type="match status" value="1"/>
</dbReference>
<evidence type="ECO:0000313" key="4">
    <source>
        <dbReference type="EMBL" id="CBH74854.1"/>
    </source>
</evidence>
<evidence type="ECO:0000256" key="1">
    <source>
        <dbReference type="ARBA" id="ARBA00023002"/>
    </source>
</evidence>
<dbReference type="InterPro" id="IPR002880">
    <property type="entry name" value="Pyrv_Fd/Flavodoxin_OxRdtase_N"/>
</dbReference>
<dbReference type="InterPro" id="IPR002869">
    <property type="entry name" value="Pyrv_flavodox_OxRed_cen"/>
</dbReference>
<dbReference type="SUPFAM" id="SSF52922">
    <property type="entry name" value="TK C-terminal domain-like"/>
    <property type="match status" value="1"/>
</dbReference>
<dbReference type="CDD" id="cd07034">
    <property type="entry name" value="TPP_PYR_PFOR_IOR-alpha_like"/>
    <property type="match status" value="1"/>
</dbReference>
<keyword evidence="4" id="KW-0670">Pyruvate</keyword>
<dbReference type="Pfam" id="PF01855">
    <property type="entry name" value="POR_N"/>
    <property type="match status" value="1"/>
</dbReference>
<keyword evidence="1" id="KW-0560">Oxidoreductase</keyword>